<accession>A0A081AI30</accession>
<proteinExistence type="predicted"/>
<sequence length="78" mass="9182">MQQVLFVHTARGHPQRIPLDDHPNLDLRSCRHRLYSTKELHHESQSPWSRPGRLQEYQRSLAAATRLAMHVSNESQHH</sequence>
<dbReference type="Proteomes" id="UP000028582">
    <property type="component" value="Unassembled WGS sequence"/>
</dbReference>
<dbReference type="EMBL" id="ANJA01001205">
    <property type="protein sequence ID" value="ETO78541.1"/>
    <property type="molecule type" value="Genomic_DNA"/>
</dbReference>
<evidence type="ECO:0000313" key="1">
    <source>
        <dbReference type="EMBL" id="ETO78541.1"/>
    </source>
</evidence>
<gene>
    <name evidence="1" type="ORF">F444_06551</name>
</gene>
<comment type="caution">
    <text evidence="1">The sequence shown here is derived from an EMBL/GenBank/DDBJ whole genome shotgun (WGS) entry which is preliminary data.</text>
</comment>
<name>A0A081AI30_PHYNI</name>
<organism evidence="1 2">
    <name type="scientific">Phytophthora nicotianae P1976</name>
    <dbReference type="NCBI Taxonomy" id="1317066"/>
    <lineage>
        <taxon>Eukaryota</taxon>
        <taxon>Sar</taxon>
        <taxon>Stramenopiles</taxon>
        <taxon>Oomycota</taxon>
        <taxon>Peronosporomycetes</taxon>
        <taxon>Peronosporales</taxon>
        <taxon>Peronosporaceae</taxon>
        <taxon>Phytophthora</taxon>
    </lineage>
</organism>
<evidence type="ECO:0000313" key="2">
    <source>
        <dbReference type="Proteomes" id="UP000028582"/>
    </source>
</evidence>
<dbReference type="AlphaFoldDB" id="A0A081AI30"/>
<protein>
    <submittedName>
        <fullName evidence="1">Uncharacterized protein</fullName>
    </submittedName>
</protein>
<reference evidence="1 2" key="1">
    <citation type="submission" date="2013-11" db="EMBL/GenBank/DDBJ databases">
        <title>The Genome Sequence of Phytophthora parasitica P1976.</title>
        <authorList>
            <consortium name="The Broad Institute Genomics Platform"/>
            <person name="Russ C."/>
            <person name="Tyler B."/>
            <person name="Panabieres F."/>
            <person name="Shan W."/>
            <person name="Tripathy S."/>
            <person name="Grunwald N."/>
            <person name="Machado M."/>
            <person name="Johnson C.S."/>
            <person name="Walker B."/>
            <person name="Young S."/>
            <person name="Zeng Q."/>
            <person name="Gargeya S."/>
            <person name="Fitzgerald M."/>
            <person name="Haas B."/>
            <person name="Abouelleil A."/>
            <person name="Allen A.W."/>
            <person name="Alvarado L."/>
            <person name="Arachchi H.M."/>
            <person name="Berlin A.M."/>
            <person name="Chapman S.B."/>
            <person name="Gainer-Dewar J."/>
            <person name="Goldberg J."/>
            <person name="Griggs A."/>
            <person name="Gujja S."/>
            <person name="Hansen M."/>
            <person name="Howarth C."/>
            <person name="Imamovic A."/>
            <person name="Ireland A."/>
            <person name="Larimer J."/>
            <person name="McCowan C."/>
            <person name="Murphy C."/>
            <person name="Pearson M."/>
            <person name="Poon T.W."/>
            <person name="Priest M."/>
            <person name="Roberts A."/>
            <person name="Saif S."/>
            <person name="Shea T."/>
            <person name="Sisk P."/>
            <person name="Sykes S."/>
            <person name="Wortman J."/>
            <person name="Nusbaum C."/>
            <person name="Birren B."/>
        </authorList>
    </citation>
    <scope>NUCLEOTIDE SEQUENCE [LARGE SCALE GENOMIC DNA]</scope>
    <source>
        <strain evidence="1 2">P1976</strain>
    </source>
</reference>